<evidence type="ECO:0000256" key="1">
    <source>
        <dbReference type="ARBA" id="ARBA00022630"/>
    </source>
</evidence>
<dbReference type="RefSeq" id="WP_045168768.1">
    <property type="nucleotide sequence ID" value="NZ_CP113865.1"/>
</dbReference>
<evidence type="ECO:0000256" key="2">
    <source>
        <dbReference type="ARBA" id="ARBA00023002"/>
    </source>
</evidence>
<keyword evidence="1" id="KW-0285">Flavoprotein</keyword>
<dbReference type="PANTHER" id="PTHR48105">
    <property type="entry name" value="THIOREDOXIN REDUCTASE 1-RELATED-RELATED"/>
    <property type="match status" value="1"/>
</dbReference>
<dbReference type="Pfam" id="PF07992">
    <property type="entry name" value="Pyr_redox_2"/>
    <property type="match status" value="1"/>
</dbReference>
<organism evidence="4 5">
    <name type="scientific">Caldicellulosiruptor morganii</name>
    <dbReference type="NCBI Taxonomy" id="1387555"/>
    <lineage>
        <taxon>Bacteria</taxon>
        <taxon>Bacillati</taxon>
        <taxon>Bacillota</taxon>
        <taxon>Bacillota incertae sedis</taxon>
        <taxon>Caldicellulosiruptorales</taxon>
        <taxon>Caldicellulosiruptoraceae</taxon>
        <taxon>Caldicellulosiruptor</taxon>
    </lineage>
</organism>
<dbReference type="PRINTS" id="PR00368">
    <property type="entry name" value="FADPNR"/>
</dbReference>
<accession>A0ABY7BP90</accession>
<dbReference type="PRINTS" id="PR00469">
    <property type="entry name" value="PNDRDTASEII"/>
</dbReference>
<feature type="domain" description="FAD/NAD(P)-binding" evidence="3">
    <location>
        <begin position="3"/>
        <end position="271"/>
    </location>
</feature>
<dbReference type="Gene3D" id="3.50.50.60">
    <property type="entry name" value="FAD/NAD(P)-binding domain"/>
    <property type="match status" value="2"/>
</dbReference>
<evidence type="ECO:0000259" key="3">
    <source>
        <dbReference type="Pfam" id="PF07992"/>
    </source>
</evidence>
<dbReference type="EMBL" id="CP113865">
    <property type="protein sequence ID" value="WAM33707.1"/>
    <property type="molecule type" value="Genomic_DNA"/>
</dbReference>
<protein>
    <submittedName>
        <fullName evidence="4">FAD-dependent oxidoreductase</fullName>
    </submittedName>
</protein>
<name>A0ABY7BP90_9FIRM</name>
<sequence>MIYDCAIIGAGPAGLSAAVNLAQTNRSVIVFTTKEEDSSIYRAPEVNNYLGFFGVSGKELLQSFYDHAAKYNIEIVRKKVINFYKSENIFTINANNEFYEAYSVILAIGTPKKTLLENEAEFVGRGISYCAVCDGMLYKGRVIAVVGESAEAEEEAEYLSELAKKLYYIPLYKKDEFHFKDNVEVVLSRPKGVHGEDFVNAVELEDRILNVDGIFIIRKTMPADQLIYGLEFTEEGYIKVDKNMQTSIEGLFAAGDVVGRPYQVAKAVGEGQIAGLSASTYVKRIKEADKKD</sequence>
<dbReference type="Proteomes" id="UP001164909">
    <property type="component" value="Chromosome"/>
</dbReference>
<keyword evidence="2" id="KW-0560">Oxidoreductase</keyword>
<dbReference type="InterPro" id="IPR050097">
    <property type="entry name" value="Ferredoxin-NADP_redctase_2"/>
</dbReference>
<evidence type="ECO:0000313" key="5">
    <source>
        <dbReference type="Proteomes" id="UP001164909"/>
    </source>
</evidence>
<dbReference type="SUPFAM" id="SSF51905">
    <property type="entry name" value="FAD/NAD(P)-binding domain"/>
    <property type="match status" value="1"/>
</dbReference>
<proteinExistence type="predicted"/>
<reference evidence="4" key="1">
    <citation type="submission" date="2022-12" db="EMBL/GenBank/DDBJ databases">
        <authorList>
            <person name="Bing R.G."/>
            <person name="Willard D.J."/>
            <person name="Manesh M.J.H."/>
            <person name="Laemthong T."/>
            <person name="Crosby J.R."/>
            <person name="Kelly R.M."/>
        </authorList>
    </citation>
    <scope>NUCLEOTIDE SEQUENCE</scope>
    <source>
        <strain evidence="4">DSM 8990</strain>
    </source>
</reference>
<dbReference type="InterPro" id="IPR023753">
    <property type="entry name" value="FAD/NAD-binding_dom"/>
</dbReference>
<keyword evidence="5" id="KW-1185">Reference proteome</keyword>
<dbReference type="InterPro" id="IPR036188">
    <property type="entry name" value="FAD/NAD-bd_sf"/>
</dbReference>
<evidence type="ECO:0000313" key="4">
    <source>
        <dbReference type="EMBL" id="WAM33707.1"/>
    </source>
</evidence>
<gene>
    <name evidence="4" type="ORF">OTK00_002239</name>
</gene>